<organism evidence="9 10">
    <name type="scientific">Pseudoalteromonas luteoviolacea DSM 6061</name>
    <dbReference type="NCBI Taxonomy" id="1365250"/>
    <lineage>
        <taxon>Bacteria</taxon>
        <taxon>Pseudomonadati</taxon>
        <taxon>Pseudomonadota</taxon>
        <taxon>Gammaproteobacteria</taxon>
        <taxon>Alteromonadales</taxon>
        <taxon>Pseudoalteromonadaceae</taxon>
        <taxon>Pseudoalteromonas</taxon>
    </lineage>
</organism>
<protein>
    <recommendedName>
        <fullName evidence="5 6">RNA 3'-terminal phosphate cyclase</fullName>
        <shortName evidence="5">RNA cyclase</shortName>
        <shortName evidence="5">RNA-3'-phosphate cyclase</shortName>
        <ecNumber evidence="5 6">6.5.1.4</ecNumber>
    </recommendedName>
</protein>
<dbReference type="GO" id="GO:0006396">
    <property type="term" value="P:RNA processing"/>
    <property type="evidence" value="ECO:0007669"/>
    <property type="project" value="UniProtKB-UniRule"/>
</dbReference>
<sequence length="350" mass="37144">MTTTTNKPTIIIDGSKGEGGGQVLRTALSLSMLLNQPIEIKNIRAGRKKPGLKRQHLTCVLAAQQICDAQVTGAELNSQHITFAPNSVQAGNYEFKIGTAGSTVLVCQTILLPLALSGKASKVKLQGGTHNGMSPSLTFLERSFMPALKSMGLNCEITTHKLGFFPAGGGSWQIDISPLASLKPCQFEQPGAELETQQSNCHSLSIIAGVRDSVANREIKAAQSLLGWSAANTEIDRAKAFGNGNSFHLSVGQGMQVAMFEQIGELGLSAERVAGRTVKALQHYLKSGAAVEEHLADQLLLPIALAGGGSFTTSALSSHTTTNINVIAQLSGIQIKTQQLNELLWKVYLD</sequence>
<dbReference type="SUPFAM" id="SSF55205">
    <property type="entry name" value="EPT/RTPC-like"/>
    <property type="match status" value="2"/>
</dbReference>
<evidence type="ECO:0000256" key="2">
    <source>
        <dbReference type="ARBA" id="ARBA00022598"/>
    </source>
</evidence>
<proteinExistence type="inferred from homology"/>
<comment type="caution">
    <text evidence="9">The sequence shown here is derived from an EMBL/GenBank/DDBJ whole genome shotgun (WGS) entry which is preliminary data.</text>
</comment>
<evidence type="ECO:0000256" key="4">
    <source>
        <dbReference type="ARBA" id="ARBA00024481"/>
    </source>
</evidence>
<evidence type="ECO:0000313" key="10">
    <source>
        <dbReference type="Proteomes" id="UP000076643"/>
    </source>
</evidence>
<evidence type="ECO:0000256" key="1">
    <source>
        <dbReference type="ARBA" id="ARBA00009206"/>
    </source>
</evidence>
<keyword evidence="10" id="KW-1185">Reference proteome</keyword>
<dbReference type="InterPro" id="IPR037136">
    <property type="entry name" value="RNA3'_phos_cyclase_dom_sf"/>
</dbReference>
<evidence type="ECO:0000259" key="7">
    <source>
        <dbReference type="Pfam" id="PF01137"/>
    </source>
</evidence>
<evidence type="ECO:0000313" key="9">
    <source>
        <dbReference type="EMBL" id="KZN35775.1"/>
    </source>
</evidence>
<dbReference type="GO" id="GO:0003963">
    <property type="term" value="F:RNA-3'-phosphate cyclase activity"/>
    <property type="evidence" value="ECO:0007669"/>
    <property type="project" value="UniProtKB-UniRule"/>
</dbReference>
<gene>
    <name evidence="5" type="primary">rtcA</name>
    <name evidence="9" type="ORF">N475_18230</name>
</gene>
<keyword evidence="5" id="KW-0963">Cytoplasm</keyword>
<dbReference type="Pfam" id="PF05189">
    <property type="entry name" value="RTC_insert"/>
    <property type="match status" value="1"/>
</dbReference>
<evidence type="ECO:0000259" key="8">
    <source>
        <dbReference type="Pfam" id="PF05189"/>
    </source>
</evidence>
<comment type="similarity">
    <text evidence="1 5">Belongs to the RNA 3'-terminal cyclase family. Type 1 subfamily.</text>
</comment>
<dbReference type="InterPro" id="IPR017770">
    <property type="entry name" value="RNA3'_term_phos_cyc_type_1"/>
</dbReference>
<feature type="active site" description="Tele-AMP-histidine intermediate" evidence="5">
    <location>
        <position position="319"/>
    </location>
</feature>
<dbReference type="SUPFAM" id="SSF52913">
    <property type="entry name" value="RNA 3'-terminal phosphate cyclase, RPTC, insert domain"/>
    <property type="match status" value="1"/>
</dbReference>
<dbReference type="STRING" id="43657.S4054249_23355"/>
<evidence type="ECO:0000256" key="5">
    <source>
        <dbReference type="HAMAP-Rule" id="MF_00200"/>
    </source>
</evidence>
<dbReference type="RefSeq" id="WP_063365543.1">
    <property type="nucleotide sequence ID" value="NZ_AQHB01000049.1"/>
</dbReference>
<dbReference type="InterPro" id="IPR013791">
    <property type="entry name" value="RNA3'-term_phos_cycl_insert"/>
</dbReference>
<dbReference type="Gene3D" id="3.30.360.20">
    <property type="entry name" value="RNA 3'-terminal phosphate cyclase, insert domain"/>
    <property type="match status" value="1"/>
</dbReference>
<feature type="domain" description="RNA 3'-terminal phosphate cyclase insert" evidence="8">
    <location>
        <begin position="204"/>
        <end position="285"/>
    </location>
</feature>
<dbReference type="InterPro" id="IPR036553">
    <property type="entry name" value="RPTC_insert"/>
</dbReference>
<comment type="subcellular location">
    <subcellularLocation>
        <location evidence="5">Cytoplasm</location>
    </subcellularLocation>
</comment>
<accession>A0A166W609</accession>
<dbReference type="AlphaFoldDB" id="A0A166W609"/>
<dbReference type="Proteomes" id="UP000076643">
    <property type="component" value="Unassembled WGS sequence"/>
</dbReference>
<dbReference type="InterPro" id="IPR000228">
    <property type="entry name" value="RNA3'_term_phos_cyc"/>
</dbReference>
<dbReference type="HAMAP" id="MF_00200">
    <property type="entry name" value="RTC"/>
    <property type="match status" value="1"/>
</dbReference>
<evidence type="ECO:0000256" key="6">
    <source>
        <dbReference type="NCBIfam" id="TIGR03399"/>
    </source>
</evidence>
<evidence type="ECO:0000256" key="3">
    <source>
        <dbReference type="ARBA" id="ARBA00022741"/>
    </source>
</evidence>
<dbReference type="Pfam" id="PF01137">
    <property type="entry name" value="RTC"/>
    <property type="match status" value="1"/>
</dbReference>
<dbReference type="GO" id="GO:0005737">
    <property type="term" value="C:cytoplasm"/>
    <property type="evidence" value="ECO:0007669"/>
    <property type="project" value="UniProtKB-SubCell"/>
</dbReference>
<name>A0A166W609_9GAMM</name>
<dbReference type="PANTHER" id="PTHR11096">
    <property type="entry name" value="RNA 3' TERMINAL PHOSPHATE CYCLASE"/>
    <property type="match status" value="1"/>
</dbReference>
<dbReference type="Gene3D" id="3.65.10.20">
    <property type="entry name" value="RNA 3'-terminal phosphate cyclase domain"/>
    <property type="match status" value="1"/>
</dbReference>
<dbReference type="EMBL" id="AUYB01000111">
    <property type="protein sequence ID" value="KZN35775.1"/>
    <property type="molecule type" value="Genomic_DNA"/>
</dbReference>
<comment type="function">
    <text evidence="5">Catalyzes the conversion of 3'-phosphate to a 2',3'-cyclic phosphodiester at the end of RNA. The mechanism of action of the enzyme occurs in 3 steps: (A) adenylation of the enzyme by ATP; (B) transfer of adenylate to an RNA-N3'P to produce RNA-N3'PP5'A; (C) and attack of the adjacent 2'-hydroxyl on the 3'-phosphorus in the diester linkage to produce the cyclic end product. The biological role of this enzyme is unknown but it is likely to function in some aspects of cellular RNA processing.</text>
</comment>
<dbReference type="NCBIfam" id="NF003246">
    <property type="entry name" value="PRK04204.1-2"/>
    <property type="match status" value="1"/>
</dbReference>
<feature type="binding site" evidence="5">
    <location>
        <position position="108"/>
    </location>
    <ligand>
        <name>ATP</name>
        <dbReference type="ChEBI" id="CHEBI:30616"/>
    </ligand>
</feature>
<comment type="catalytic activity">
    <reaction evidence="4 5">
        <text>a 3'-end 3'-phospho-ribonucleotide-RNA + ATP = a 3'-end 2',3'-cyclophospho-ribonucleotide-RNA + AMP + diphosphate</text>
        <dbReference type="Rhea" id="RHEA:23976"/>
        <dbReference type="Rhea" id="RHEA-COMP:10463"/>
        <dbReference type="Rhea" id="RHEA-COMP:10464"/>
        <dbReference type="ChEBI" id="CHEBI:30616"/>
        <dbReference type="ChEBI" id="CHEBI:33019"/>
        <dbReference type="ChEBI" id="CHEBI:83062"/>
        <dbReference type="ChEBI" id="CHEBI:83064"/>
        <dbReference type="ChEBI" id="CHEBI:456215"/>
        <dbReference type="EC" id="6.5.1.4"/>
    </reaction>
</comment>
<dbReference type="EC" id="6.5.1.4" evidence="5 6"/>
<dbReference type="PANTHER" id="PTHR11096:SF0">
    <property type="entry name" value="RNA 3'-TERMINAL PHOSPHATE CYCLASE"/>
    <property type="match status" value="1"/>
</dbReference>
<dbReference type="PATRIC" id="fig|1365250.3.peg.3243"/>
<keyword evidence="3 5" id="KW-0547">Nucleotide-binding</keyword>
<dbReference type="PIRSF" id="PIRSF005378">
    <property type="entry name" value="RNA3'_term_phos_cycl_euk"/>
    <property type="match status" value="1"/>
</dbReference>
<keyword evidence="5" id="KW-0067">ATP-binding</keyword>
<keyword evidence="2 5" id="KW-0436">Ligase</keyword>
<dbReference type="NCBIfam" id="TIGR03399">
    <property type="entry name" value="RNA_3prim_cycl"/>
    <property type="match status" value="1"/>
</dbReference>
<feature type="binding site" evidence="5">
    <location>
        <begin position="294"/>
        <end position="298"/>
    </location>
    <ligand>
        <name>ATP</name>
        <dbReference type="ChEBI" id="CHEBI:30616"/>
    </ligand>
</feature>
<dbReference type="GO" id="GO:0005524">
    <property type="term" value="F:ATP binding"/>
    <property type="evidence" value="ECO:0007669"/>
    <property type="project" value="UniProtKB-KW"/>
</dbReference>
<dbReference type="InterPro" id="IPR023797">
    <property type="entry name" value="RNA3'_phos_cyclase_dom"/>
</dbReference>
<reference evidence="9 10" key="1">
    <citation type="submission" date="2013-07" db="EMBL/GenBank/DDBJ databases">
        <title>Comparative Genomic and Metabolomic Analysis of Twelve Strains of Pseudoalteromonas luteoviolacea.</title>
        <authorList>
            <person name="Vynne N.G."/>
            <person name="Mansson M."/>
            <person name="Gram L."/>
        </authorList>
    </citation>
    <scope>NUCLEOTIDE SEQUENCE [LARGE SCALE GENOMIC DNA]</scope>
    <source>
        <strain evidence="9 10">DSM 6061</strain>
    </source>
</reference>
<dbReference type="InterPro" id="IPR013792">
    <property type="entry name" value="RNA3'P_cycl/enolpyr_Trfase_a/b"/>
</dbReference>
<feature type="domain" description="RNA 3'-terminal phosphate cyclase" evidence="7">
    <location>
        <begin position="17"/>
        <end position="336"/>
    </location>
</feature>